<dbReference type="InterPro" id="IPR029044">
    <property type="entry name" value="Nucleotide-diphossugar_trans"/>
</dbReference>
<reference evidence="2 3" key="1">
    <citation type="journal article" date="2016" name="Nat. Commun.">
        <title>Thousands of microbial genomes shed light on interconnected biogeochemical processes in an aquifer system.</title>
        <authorList>
            <person name="Anantharaman K."/>
            <person name="Brown C.T."/>
            <person name="Hug L.A."/>
            <person name="Sharon I."/>
            <person name="Castelle C.J."/>
            <person name="Probst A.J."/>
            <person name="Thomas B.C."/>
            <person name="Singh A."/>
            <person name="Wilkins M.J."/>
            <person name="Karaoz U."/>
            <person name="Brodie E.L."/>
            <person name="Williams K.H."/>
            <person name="Hubbard S.S."/>
            <person name="Banfield J.F."/>
        </authorList>
    </citation>
    <scope>NUCLEOTIDE SEQUENCE [LARGE SCALE GENOMIC DNA]</scope>
</reference>
<proteinExistence type="predicted"/>
<keyword evidence="1" id="KW-0472">Membrane</keyword>
<feature type="transmembrane region" description="Helical" evidence="1">
    <location>
        <begin position="225"/>
        <end position="246"/>
    </location>
</feature>
<dbReference type="Proteomes" id="UP000176850">
    <property type="component" value="Unassembled WGS sequence"/>
</dbReference>
<sequence length="302" mass="35078">MSNITAIIVVKGNPEHLGETLDSIKTFADEILIGDIGIDKKVLDELRITSIIRIIEVKREVAYVELVRDELQKQATHEYVLVLDPDEIVPQKLIFALRKSMGEYDYVKIPRKNIIFGKWIQHSRWWPDYQVRFFKKGAVSWPKIIHAQPATSGKELILEANEEMALIHYNYKDLNEYLSKASRYAAAEAAEDIVKGEPATFKFYSKKALSEFVSRYFAHDGYKDGMHGFTLAFLQMMYYFLVYFYVLEERKFEKVSDENILKGLIQFFSSALYETTHWSKQKGLVKISLLKSKLQNAIHKLS</sequence>
<evidence type="ECO:0000256" key="1">
    <source>
        <dbReference type="SAM" id="Phobius"/>
    </source>
</evidence>
<keyword evidence="1" id="KW-0812">Transmembrane</keyword>
<organism evidence="2 3">
    <name type="scientific">Candidatus Roizmanbacteria bacterium RIFCSPHIGHO2_01_FULL_39_24</name>
    <dbReference type="NCBI Taxonomy" id="1802032"/>
    <lineage>
        <taxon>Bacteria</taxon>
        <taxon>Candidatus Roizmaniibacteriota</taxon>
    </lineage>
</organism>
<protein>
    <recommendedName>
        <fullName evidence="4">Glycosyltransferase 2-like domain-containing protein</fullName>
    </recommendedName>
</protein>
<dbReference type="Gene3D" id="3.90.550.10">
    <property type="entry name" value="Spore Coat Polysaccharide Biosynthesis Protein SpsA, Chain A"/>
    <property type="match status" value="1"/>
</dbReference>
<accession>A0A1F7GIQ3</accession>
<dbReference type="CDD" id="cd02511">
    <property type="entry name" value="Beta4Glucosyltransferase"/>
    <property type="match status" value="1"/>
</dbReference>
<name>A0A1F7GIQ3_9BACT</name>
<evidence type="ECO:0000313" key="3">
    <source>
        <dbReference type="Proteomes" id="UP000176850"/>
    </source>
</evidence>
<dbReference type="SUPFAM" id="SSF53448">
    <property type="entry name" value="Nucleotide-diphospho-sugar transferases"/>
    <property type="match status" value="1"/>
</dbReference>
<dbReference type="AlphaFoldDB" id="A0A1F7GIQ3"/>
<gene>
    <name evidence="2" type="ORF">A2799_02385</name>
</gene>
<evidence type="ECO:0000313" key="2">
    <source>
        <dbReference type="EMBL" id="OGK18888.1"/>
    </source>
</evidence>
<dbReference type="EMBL" id="MFZH01000023">
    <property type="protein sequence ID" value="OGK18888.1"/>
    <property type="molecule type" value="Genomic_DNA"/>
</dbReference>
<keyword evidence="1" id="KW-1133">Transmembrane helix</keyword>
<comment type="caution">
    <text evidence="2">The sequence shown here is derived from an EMBL/GenBank/DDBJ whole genome shotgun (WGS) entry which is preliminary data.</text>
</comment>
<evidence type="ECO:0008006" key="4">
    <source>
        <dbReference type="Google" id="ProtNLM"/>
    </source>
</evidence>